<keyword evidence="5" id="KW-1003">Cell membrane</keyword>
<accession>A0A3G1L1E7</accession>
<evidence type="ECO:0000256" key="2">
    <source>
        <dbReference type="ARBA" id="ARBA00022692"/>
    </source>
</evidence>
<comment type="similarity">
    <text evidence="5">Belongs to the ABC-2 integral membrane protein family.</text>
</comment>
<dbReference type="Proteomes" id="UP000323521">
    <property type="component" value="Chromosome"/>
</dbReference>
<feature type="domain" description="ABC transmembrane type-2" evidence="6">
    <location>
        <begin position="39"/>
        <end position="265"/>
    </location>
</feature>
<organism evidence="7 8">
    <name type="scientific">Formimonas warabiya</name>
    <dbReference type="NCBI Taxonomy" id="1761012"/>
    <lineage>
        <taxon>Bacteria</taxon>
        <taxon>Bacillati</taxon>
        <taxon>Bacillota</taxon>
        <taxon>Clostridia</taxon>
        <taxon>Eubacteriales</taxon>
        <taxon>Peptococcaceae</taxon>
        <taxon>Candidatus Formimonas</taxon>
    </lineage>
</organism>
<protein>
    <recommendedName>
        <fullName evidence="5">Transport permease protein</fullName>
    </recommendedName>
</protein>
<dbReference type="PIRSF" id="PIRSF006648">
    <property type="entry name" value="DrrB"/>
    <property type="match status" value="1"/>
</dbReference>
<dbReference type="PANTHER" id="PTHR43229">
    <property type="entry name" value="NODULATION PROTEIN J"/>
    <property type="match status" value="1"/>
</dbReference>
<dbReference type="OrthoDB" id="9778589at2"/>
<dbReference type="GO" id="GO:0140359">
    <property type="term" value="F:ABC-type transporter activity"/>
    <property type="evidence" value="ECO:0007669"/>
    <property type="project" value="InterPro"/>
</dbReference>
<feature type="transmembrane region" description="Helical" evidence="5">
    <location>
        <begin position="158"/>
        <end position="177"/>
    </location>
</feature>
<feature type="transmembrane region" description="Helical" evidence="5">
    <location>
        <begin position="184"/>
        <end position="205"/>
    </location>
</feature>
<keyword evidence="4 5" id="KW-0472">Membrane</keyword>
<proteinExistence type="inferred from homology"/>
<dbReference type="PANTHER" id="PTHR43229:SF2">
    <property type="entry name" value="NODULATION PROTEIN J"/>
    <property type="match status" value="1"/>
</dbReference>
<evidence type="ECO:0000256" key="5">
    <source>
        <dbReference type="RuleBase" id="RU361157"/>
    </source>
</evidence>
<dbReference type="InterPro" id="IPR047817">
    <property type="entry name" value="ABC2_TM_bact-type"/>
</dbReference>
<keyword evidence="8" id="KW-1185">Reference proteome</keyword>
<dbReference type="Pfam" id="PF01061">
    <property type="entry name" value="ABC2_membrane"/>
    <property type="match status" value="1"/>
</dbReference>
<evidence type="ECO:0000259" key="6">
    <source>
        <dbReference type="PROSITE" id="PS51012"/>
    </source>
</evidence>
<feature type="transmembrane region" description="Helical" evidence="5">
    <location>
        <begin position="244"/>
        <end position="262"/>
    </location>
</feature>
<keyword evidence="2 5" id="KW-0812">Transmembrane</keyword>
<evidence type="ECO:0000256" key="3">
    <source>
        <dbReference type="ARBA" id="ARBA00022989"/>
    </source>
</evidence>
<sequence length="268" mass="30611">MREKRHLLKGFTRRPDLSWPLVVRVFYRNMVVFKKTWKANIMFNFVEPVLYLWAMGFGLGTYVTQVNGLSYLDFLAPALIASSAMFATTYEMTYGSFTRMNFQKTFHGMVATPVSMDDVIMGEILYGTFKGVLYGMVFFAVVAMFGVVKSFWALFLPIPLALMVAVFSVLSLIWTSFAPNYDSFGYFFTLFISPMFLFAGVFFPIDNLPAGIRFLPWLTPLYHAVEVIRPLILGQVRGAMIGDLVWLALFLLLTIRLPLVLVKNRLIQ</sequence>
<feature type="transmembrane region" description="Helical" evidence="5">
    <location>
        <begin position="41"/>
        <end position="63"/>
    </location>
</feature>
<dbReference type="PRINTS" id="PR00164">
    <property type="entry name" value="ABC2TRNSPORT"/>
</dbReference>
<dbReference type="InterPro" id="IPR051784">
    <property type="entry name" value="Nod_factor_ABC_transporter"/>
</dbReference>
<keyword evidence="5" id="KW-0813">Transport</keyword>
<dbReference type="AlphaFoldDB" id="A0A3G1L1E7"/>
<feature type="transmembrane region" description="Helical" evidence="5">
    <location>
        <begin position="69"/>
        <end position="90"/>
    </location>
</feature>
<evidence type="ECO:0000256" key="4">
    <source>
        <dbReference type="ARBA" id="ARBA00023136"/>
    </source>
</evidence>
<dbReference type="GO" id="GO:0043190">
    <property type="term" value="C:ATP-binding cassette (ABC) transporter complex"/>
    <property type="evidence" value="ECO:0007669"/>
    <property type="project" value="InterPro"/>
</dbReference>
<dbReference type="KEGG" id="fwa:DCMF_08575"/>
<dbReference type="PROSITE" id="PS51012">
    <property type="entry name" value="ABC_TM2"/>
    <property type="match status" value="1"/>
</dbReference>
<reference evidence="7 8" key="1">
    <citation type="submission" date="2016-10" db="EMBL/GenBank/DDBJ databases">
        <title>Complete Genome Sequence of Peptococcaceae strain DCMF.</title>
        <authorList>
            <person name="Edwards R.J."/>
            <person name="Holland S.I."/>
            <person name="Deshpande N.P."/>
            <person name="Wong Y.K."/>
            <person name="Ertan H."/>
            <person name="Manefield M."/>
            <person name="Russell T.L."/>
            <person name="Lee M.J."/>
        </authorList>
    </citation>
    <scope>NUCLEOTIDE SEQUENCE [LARGE SCALE GENOMIC DNA]</scope>
    <source>
        <strain evidence="7 8">DCMF</strain>
    </source>
</reference>
<keyword evidence="3 5" id="KW-1133">Transmembrane helix</keyword>
<name>A0A3G1L1E7_FORW1</name>
<dbReference type="EMBL" id="CP017634">
    <property type="protein sequence ID" value="ATW28470.1"/>
    <property type="molecule type" value="Genomic_DNA"/>
</dbReference>
<feature type="transmembrane region" description="Helical" evidence="5">
    <location>
        <begin position="131"/>
        <end position="152"/>
    </location>
</feature>
<evidence type="ECO:0000313" key="8">
    <source>
        <dbReference type="Proteomes" id="UP000323521"/>
    </source>
</evidence>
<dbReference type="InterPro" id="IPR000412">
    <property type="entry name" value="ABC_2_transport"/>
</dbReference>
<evidence type="ECO:0000256" key="1">
    <source>
        <dbReference type="ARBA" id="ARBA00004141"/>
    </source>
</evidence>
<gene>
    <name evidence="7" type="ORF">DCMF_08575</name>
</gene>
<comment type="subcellular location">
    <subcellularLocation>
        <location evidence="5">Cell membrane</location>
        <topology evidence="5">Multi-pass membrane protein</topology>
    </subcellularLocation>
    <subcellularLocation>
        <location evidence="1">Membrane</location>
        <topology evidence="1">Multi-pass membrane protein</topology>
    </subcellularLocation>
</comment>
<evidence type="ECO:0000313" key="7">
    <source>
        <dbReference type="EMBL" id="ATW28470.1"/>
    </source>
</evidence>
<dbReference type="InterPro" id="IPR013525">
    <property type="entry name" value="ABC2_TM"/>
</dbReference>